<name>A0A9X2NPR0_9BACE</name>
<dbReference type="Proteomes" id="UP001143192">
    <property type="component" value="Unassembled WGS sequence"/>
</dbReference>
<dbReference type="InterPro" id="IPR032774">
    <property type="entry name" value="WG_beta_rep"/>
</dbReference>
<dbReference type="EMBL" id="JAMZED010000007">
    <property type="protein sequence ID" value="MCR6503993.1"/>
    <property type="molecule type" value="Genomic_DNA"/>
</dbReference>
<keyword evidence="3" id="KW-1185">Reference proteome</keyword>
<proteinExistence type="predicted"/>
<gene>
    <name evidence="2" type="ORF">M1B79_04685</name>
</gene>
<comment type="caution">
    <text evidence="2">The sequence shown here is derived from an EMBL/GenBank/DDBJ whole genome shotgun (WGS) entry which is preliminary data.</text>
</comment>
<feature type="chain" id="PRO_5040765296" evidence="1">
    <location>
        <begin position="19"/>
        <end position="576"/>
    </location>
</feature>
<feature type="signal peptide" evidence="1">
    <location>
        <begin position="1"/>
        <end position="18"/>
    </location>
</feature>
<dbReference type="RefSeq" id="WP_257930922.1">
    <property type="nucleotide sequence ID" value="NZ_JAMZED010000007.1"/>
</dbReference>
<sequence length="576" mass="66318">MRTLFLSLTLIWANLLFANKTLTPEQQKEAEDAVKTYMATLQQYAHSPMGEKGLELRNDIILMFENLLNTPVYNDLQQNQQKDATDLSCTIEDYLLELGLTSDEMDGDIHISYDNIKCRPLLEPGYAEGYDDLNALVSVDKTLKIGNQENKVSNIIRYNISNKKISYIEKASFSTSDSDVNLLLNNHLAYSTSKLNEIAARCYGEKKYEQAYQLYEQAAIRGDLWSQLRLSQMLDQRIGCQNYAEFVTNRMAKFWIKKIYFKYLKADGVRIHEDGIYKPAWEMIAKLFGNKYRFNADREDSPFNSNLMLYNEPDQDYYFFDKSGKQAIPQKFKSAYAFSEGLAQVSEDGKKFGYINPKGEVIIPFIYEHFSPFINGTASVGLSKEIDGKLVKQYFIINKKGERISDIFDYINWRNNKNDLLMPAMRNQKYGFINSIGEIKIPLIFDNYEGVFGFAKDVTDHLTAVVQNEKWGFVDASVAEGRIVVYPQYKNVGSFVFGRAMVNDGTGGLYFIDKNGNKVTDKYRTITPFNASGYAYVQPMNETDQTLRYIIDKNGEIIFYCNEFQEGKITNIRRKK</sequence>
<accession>A0A9X2NPR0</accession>
<evidence type="ECO:0000256" key="1">
    <source>
        <dbReference type="SAM" id="SignalP"/>
    </source>
</evidence>
<organism evidence="2 3">
    <name type="scientific">Bacteroides muris</name>
    <name type="common">ex Fokt et al. 2023</name>
    <dbReference type="NCBI Taxonomy" id="2937417"/>
    <lineage>
        <taxon>Bacteria</taxon>
        <taxon>Pseudomonadati</taxon>
        <taxon>Bacteroidota</taxon>
        <taxon>Bacteroidia</taxon>
        <taxon>Bacteroidales</taxon>
        <taxon>Bacteroidaceae</taxon>
        <taxon>Bacteroides</taxon>
    </lineage>
</organism>
<dbReference type="PANTHER" id="PTHR37841:SF1">
    <property type="entry name" value="DUF3298 DOMAIN-CONTAINING PROTEIN"/>
    <property type="match status" value="1"/>
</dbReference>
<dbReference type="AlphaFoldDB" id="A0A9X2NPR0"/>
<reference evidence="2" key="2">
    <citation type="submission" date="2022-04" db="EMBL/GenBank/DDBJ databases">
        <authorList>
            <person name="Fokt H."/>
            <person name="Baines J."/>
        </authorList>
    </citation>
    <scope>NUCLEOTIDE SEQUENCE</scope>
    <source>
        <strain evidence="2">KH365_2</strain>
    </source>
</reference>
<evidence type="ECO:0000313" key="3">
    <source>
        <dbReference type="Proteomes" id="UP001143192"/>
    </source>
</evidence>
<dbReference type="PANTHER" id="PTHR37841">
    <property type="entry name" value="GLR2918 PROTEIN"/>
    <property type="match status" value="1"/>
</dbReference>
<reference evidence="2" key="1">
    <citation type="journal article" date="2022" name="Arch. Microbiol.">
        <title>Bacteroides muris sp. nov. isolated from the cecum of wild-derived house mice.</title>
        <authorList>
            <person name="Fokt H."/>
            <person name="Unni R."/>
            <person name="Repnik U."/>
            <person name="Schmitz R.A."/>
            <person name="Bramkamp M."/>
            <person name="Baines J.F."/>
            <person name="Unterweger D."/>
        </authorList>
    </citation>
    <scope>NUCLEOTIDE SEQUENCE</scope>
    <source>
        <strain evidence="2">KH365_2</strain>
    </source>
</reference>
<protein>
    <submittedName>
        <fullName evidence="2">WG repeat-containing protein</fullName>
    </submittedName>
</protein>
<evidence type="ECO:0000313" key="2">
    <source>
        <dbReference type="EMBL" id="MCR6503993.1"/>
    </source>
</evidence>
<keyword evidence="1" id="KW-0732">Signal</keyword>
<dbReference type="Pfam" id="PF14903">
    <property type="entry name" value="WG_beta_rep"/>
    <property type="match status" value="4"/>
</dbReference>